<feature type="domain" description="WW" evidence="13">
    <location>
        <begin position="1"/>
        <end position="32"/>
    </location>
</feature>
<dbReference type="OrthoDB" id="10014385at2759"/>
<keyword evidence="9" id="KW-0472">Membrane</keyword>
<keyword evidence="11" id="KW-0206">Cytoskeleton</keyword>
<evidence type="ECO:0000259" key="13">
    <source>
        <dbReference type="PROSITE" id="PS50020"/>
    </source>
</evidence>
<feature type="domain" description="ZZ-type" evidence="14">
    <location>
        <begin position="254"/>
        <end position="310"/>
    </location>
</feature>
<organism evidence="15 16">
    <name type="scientific">Callosobruchus maculatus</name>
    <name type="common">Southern cowpea weevil</name>
    <name type="synonym">Pulse bruchid</name>
    <dbReference type="NCBI Taxonomy" id="64391"/>
    <lineage>
        <taxon>Eukaryota</taxon>
        <taxon>Metazoa</taxon>
        <taxon>Ecdysozoa</taxon>
        <taxon>Arthropoda</taxon>
        <taxon>Hexapoda</taxon>
        <taxon>Insecta</taxon>
        <taxon>Pterygota</taxon>
        <taxon>Neoptera</taxon>
        <taxon>Endopterygota</taxon>
        <taxon>Coleoptera</taxon>
        <taxon>Polyphaga</taxon>
        <taxon>Cucujiformia</taxon>
        <taxon>Chrysomeloidea</taxon>
        <taxon>Chrysomelidae</taxon>
        <taxon>Bruchinae</taxon>
        <taxon>Bruchini</taxon>
        <taxon>Callosobruchus</taxon>
    </lineage>
</organism>
<keyword evidence="7" id="KW-0862">Zinc</keyword>
<evidence type="ECO:0000256" key="7">
    <source>
        <dbReference type="ARBA" id="ARBA00022833"/>
    </source>
</evidence>
<dbReference type="InterPro" id="IPR036020">
    <property type="entry name" value="WW_dom_sf"/>
</dbReference>
<keyword evidence="8" id="KW-0106">Calcium</keyword>
<dbReference type="SUPFAM" id="SSF51045">
    <property type="entry name" value="WW domain"/>
    <property type="match status" value="1"/>
</dbReference>
<sequence length="611" mass="70068">MDSPWQKFEDKDGFPYYINEDIKVQQWSHPKFADIRQRLDDCNYVKYSMYRVALKFRVLQNALFMEEVPLPLIVGVFRRHKLGVNEGSLGLETCDVEAILSDIYFAANKKNNTNIDIDYATDLIINFLYDVYDKDRQGLIQVTSTKIVLYILSNCSLIDLYKCLFSLYADHNNCMTRLRLQALLTKVTEIMTYLHEDSSYGSHLINAAVEDCFKNSPGLVGISESTFISWLEQHPKILSWIPLLHRIRKAEPVIHNIKCTTCKTNPFMGLRYKCTKCIQYTQCQRCFFIGRTSRSHKLTHPMREYATEVDAGRYTFIKRICGLLQCSNRCEDVIETKPLCDQNAISNNQSKEVLCNIQPLSSPQTQLQLVIKQLELQNKELQQLISLRNKHDKDIRQYLEDHHLQIAAQIQKLKTLMEYLSVPTNNLKSQDRHRKHISESTPMIQDCGKKKRAAELGIELFSPIAVQTKDFETPNGLADSVKTKSQNEDLTADESSRYCMENTTWIGGHTATSSAQPPIASDRKSTARKFHNDLDEALVKLQQILANNFSLDESLGHVDNTNLQYAVSEVEGMLTSIIDSVETSRGGSIRSRESTVKTSTYKRHTPIEYIV</sequence>
<dbReference type="Proteomes" id="UP000410492">
    <property type="component" value="Unassembled WGS sequence"/>
</dbReference>
<evidence type="ECO:0000256" key="9">
    <source>
        <dbReference type="ARBA" id="ARBA00023136"/>
    </source>
</evidence>
<dbReference type="GO" id="GO:0046716">
    <property type="term" value="P:muscle cell cellular homeostasis"/>
    <property type="evidence" value="ECO:0007669"/>
    <property type="project" value="UniProtKB-ARBA"/>
</dbReference>
<dbReference type="InterPro" id="IPR011992">
    <property type="entry name" value="EF-hand-dom_pair"/>
</dbReference>
<dbReference type="Pfam" id="PF00569">
    <property type="entry name" value="ZZ"/>
    <property type="match status" value="1"/>
</dbReference>
<keyword evidence="5" id="KW-0479">Metal-binding</keyword>
<dbReference type="GO" id="GO:0005856">
    <property type="term" value="C:cytoskeleton"/>
    <property type="evidence" value="ECO:0007669"/>
    <property type="project" value="UniProtKB-SubCell"/>
</dbReference>
<dbReference type="Gene3D" id="3.30.60.90">
    <property type="match status" value="1"/>
</dbReference>
<evidence type="ECO:0000256" key="2">
    <source>
        <dbReference type="ARBA" id="ARBA00004278"/>
    </source>
</evidence>
<evidence type="ECO:0000256" key="8">
    <source>
        <dbReference type="ARBA" id="ARBA00022837"/>
    </source>
</evidence>
<keyword evidence="16" id="KW-1185">Reference proteome</keyword>
<dbReference type="Pfam" id="PF09068">
    <property type="entry name" value="EF-hand_2"/>
    <property type="match status" value="1"/>
</dbReference>
<evidence type="ECO:0000256" key="11">
    <source>
        <dbReference type="ARBA" id="ARBA00023212"/>
    </source>
</evidence>
<dbReference type="InterPro" id="IPR000433">
    <property type="entry name" value="Znf_ZZ"/>
</dbReference>
<evidence type="ECO:0000256" key="3">
    <source>
        <dbReference type="ARBA" id="ARBA00022475"/>
    </source>
</evidence>
<dbReference type="EMBL" id="CAACVG010007574">
    <property type="protein sequence ID" value="VEN46144.1"/>
    <property type="molecule type" value="Genomic_DNA"/>
</dbReference>
<dbReference type="InterPro" id="IPR015153">
    <property type="entry name" value="EF-hand_dom_typ1"/>
</dbReference>
<dbReference type="GO" id="GO:0003779">
    <property type="term" value="F:actin binding"/>
    <property type="evidence" value="ECO:0007669"/>
    <property type="project" value="UniProtKB-KW"/>
</dbReference>
<gene>
    <name evidence="15" type="ORF">CALMAC_LOCUS8336</name>
</gene>
<dbReference type="CDD" id="cd00201">
    <property type="entry name" value="WW"/>
    <property type="match status" value="1"/>
</dbReference>
<keyword evidence="3" id="KW-1003">Cell membrane</keyword>
<dbReference type="SUPFAM" id="SSF57850">
    <property type="entry name" value="RING/U-box"/>
    <property type="match status" value="1"/>
</dbReference>
<dbReference type="PROSITE" id="PS50020">
    <property type="entry name" value="WW_DOMAIN_2"/>
    <property type="match status" value="1"/>
</dbReference>
<dbReference type="GO" id="GO:0045202">
    <property type="term" value="C:synapse"/>
    <property type="evidence" value="ECO:0007669"/>
    <property type="project" value="GOC"/>
</dbReference>
<dbReference type="PROSITE" id="PS50135">
    <property type="entry name" value="ZF_ZZ_2"/>
    <property type="match status" value="1"/>
</dbReference>
<keyword evidence="4" id="KW-0963">Cytoplasm</keyword>
<evidence type="ECO:0000313" key="16">
    <source>
        <dbReference type="Proteomes" id="UP000410492"/>
    </source>
</evidence>
<dbReference type="GO" id="GO:0042383">
    <property type="term" value="C:sarcolemma"/>
    <property type="evidence" value="ECO:0007669"/>
    <property type="project" value="UniProtKB-SubCell"/>
</dbReference>
<reference evidence="15 16" key="1">
    <citation type="submission" date="2019-01" db="EMBL/GenBank/DDBJ databases">
        <authorList>
            <person name="Sayadi A."/>
        </authorList>
    </citation>
    <scope>NUCLEOTIDE SEQUENCE [LARGE SCALE GENOMIC DNA]</scope>
</reference>
<evidence type="ECO:0000256" key="1">
    <source>
        <dbReference type="ARBA" id="ARBA00004245"/>
    </source>
</evidence>
<keyword evidence="10" id="KW-0009">Actin-binding</keyword>
<dbReference type="GO" id="GO:0099536">
    <property type="term" value="P:synaptic signaling"/>
    <property type="evidence" value="ECO:0007669"/>
    <property type="project" value="TreeGrafter"/>
</dbReference>
<dbReference type="GO" id="GO:0016010">
    <property type="term" value="C:dystrophin-associated glycoprotein complex"/>
    <property type="evidence" value="ECO:0007669"/>
    <property type="project" value="UniProtKB-ARBA"/>
</dbReference>
<dbReference type="InterPro" id="IPR050774">
    <property type="entry name" value="KCMF1/Dystrophin"/>
</dbReference>
<evidence type="ECO:0000256" key="12">
    <source>
        <dbReference type="PROSITE-ProRule" id="PRU00228"/>
    </source>
</evidence>
<dbReference type="GO" id="GO:0008270">
    <property type="term" value="F:zinc ion binding"/>
    <property type="evidence" value="ECO:0007669"/>
    <property type="project" value="UniProtKB-KW"/>
</dbReference>
<evidence type="ECO:0000256" key="5">
    <source>
        <dbReference type="ARBA" id="ARBA00022723"/>
    </source>
</evidence>
<comment type="subcellular location">
    <subcellularLocation>
        <location evidence="2">Cell membrane</location>
        <location evidence="2">Sarcolemma</location>
        <topology evidence="2">Peripheral membrane protein</topology>
        <orientation evidence="2">Cytoplasmic side</orientation>
    </subcellularLocation>
    <subcellularLocation>
        <location evidence="1">Cytoplasm</location>
        <location evidence="1">Cytoskeleton</location>
    </subcellularLocation>
</comment>
<dbReference type="PANTHER" id="PTHR12268">
    <property type="entry name" value="E3 UBIQUITIN-PROTEIN LIGASE KCMF1"/>
    <property type="match status" value="1"/>
</dbReference>
<evidence type="ECO:0000256" key="10">
    <source>
        <dbReference type="ARBA" id="ARBA00023203"/>
    </source>
</evidence>
<dbReference type="SUPFAM" id="SSF47473">
    <property type="entry name" value="EF-hand"/>
    <property type="match status" value="2"/>
</dbReference>
<evidence type="ECO:0000256" key="6">
    <source>
        <dbReference type="ARBA" id="ARBA00022771"/>
    </source>
</evidence>
<dbReference type="InterPro" id="IPR015154">
    <property type="entry name" value="EF-hand_dom_typ2"/>
</dbReference>
<name>A0A653CFK0_CALMS</name>
<dbReference type="Pfam" id="PF09069">
    <property type="entry name" value="EF-hand_3"/>
    <property type="match status" value="1"/>
</dbReference>
<evidence type="ECO:0000256" key="4">
    <source>
        <dbReference type="ARBA" id="ARBA00022490"/>
    </source>
</evidence>
<dbReference type="GO" id="GO:0005737">
    <property type="term" value="C:cytoplasm"/>
    <property type="evidence" value="ECO:0007669"/>
    <property type="project" value="UniProtKB-ARBA"/>
</dbReference>
<accession>A0A653CFK0</accession>
<dbReference type="Gene3D" id="1.10.238.10">
    <property type="entry name" value="EF-hand"/>
    <property type="match status" value="2"/>
</dbReference>
<protein>
    <submittedName>
        <fullName evidence="15">Uncharacterized protein</fullName>
    </submittedName>
</protein>
<evidence type="ECO:0000259" key="14">
    <source>
        <dbReference type="PROSITE" id="PS50135"/>
    </source>
</evidence>
<dbReference type="Gene3D" id="6.10.140.70">
    <property type="match status" value="1"/>
</dbReference>
<dbReference type="PANTHER" id="PTHR12268:SF14">
    <property type="entry name" value="DYSTROPHIN-1"/>
    <property type="match status" value="1"/>
</dbReference>
<dbReference type="GO" id="GO:0050804">
    <property type="term" value="P:modulation of chemical synaptic transmission"/>
    <property type="evidence" value="ECO:0007669"/>
    <property type="project" value="UniProtKB-ARBA"/>
</dbReference>
<dbReference type="AlphaFoldDB" id="A0A653CFK0"/>
<dbReference type="InterPro" id="IPR043145">
    <property type="entry name" value="Znf_ZZ_sf"/>
</dbReference>
<proteinExistence type="predicted"/>
<evidence type="ECO:0000313" key="15">
    <source>
        <dbReference type="EMBL" id="VEN46144.1"/>
    </source>
</evidence>
<dbReference type="InterPro" id="IPR001202">
    <property type="entry name" value="WW_dom"/>
</dbReference>
<keyword evidence="6 12" id="KW-0863">Zinc-finger</keyword>
<dbReference type="SMART" id="SM00291">
    <property type="entry name" value="ZnF_ZZ"/>
    <property type="match status" value="1"/>
</dbReference>